<keyword evidence="1" id="KW-1133">Transmembrane helix</keyword>
<keyword evidence="3" id="KW-1185">Reference proteome</keyword>
<proteinExistence type="predicted"/>
<evidence type="ECO:0000313" key="3">
    <source>
        <dbReference type="Proteomes" id="UP000292447"/>
    </source>
</evidence>
<keyword evidence="1" id="KW-0472">Membrane</keyword>
<gene>
    <name evidence="2" type="ORF">METSCH_A03830</name>
</gene>
<organism evidence="2 3">
    <name type="scientific">Metschnikowia aff. pulcherrima</name>
    <dbReference type="NCBI Taxonomy" id="2163413"/>
    <lineage>
        <taxon>Eukaryota</taxon>
        <taxon>Fungi</taxon>
        <taxon>Dikarya</taxon>
        <taxon>Ascomycota</taxon>
        <taxon>Saccharomycotina</taxon>
        <taxon>Pichiomycetes</taxon>
        <taxon>Metschnikowiaceae</taxon>
        <taxon>Metschnikowia</taxon>
    </lineage>
</organism>
<evidence type="ECO:0000313" key="2">
    <source>
        <dbReference type="EMBL" id="QBM85758.1"/>
    </source>
</evidence>
<reference evidence="3" key="1">
    <citation type="submission" date="2019-03" db="EMBL/GenBank/DDBJ databases">
        <title>Snf2 controls pulcherriminic acid biosynthesis and connects pigmentation and antifungal activity of the yeast Metschnikowia pulcherrima.</title>
        <authorList>
            <person name="Gore-Lloyd D."/>
            <person name="Sumann I."/>
            <person name="Brachmann A.O."/>
            <person name="Schneeberger K."/>
            <person name="Ortiz-Merino R.A."/>
            <person name="Moreno-Beltran M."/>
            <person name="Schlaefli M."/>
            <person name="Kirner P."/>
            <person name="Santos Kron A."/>
            <person name="Wolfe K.H."/>
            <person name="Piel J."/>
            <person name="Ahrens C.H."/>
            <person name="Henk D."/>
            <person name="Freimoser F.M."/>
        </authorList>
    </citation>
    <scope>NUCLEOTIDE SEQUENCE [LARGE SCALE GENOMIC DNA]</scope>
    <source>
        <strain evidence="3">APC 1.2</strain>
    </source>
</reference>
<protein>
    <submittedName>
        <fullName evidence="2">Uncharacterized protein</fullName>
    </submittedName>
</protein>
<evidence type="ECO:0000256" key="1">
    <source>
        <dbReference type="SAM" id="Phobius"/>
    </source>
</evidence>
<keyword evidence="1" id="KW-0812">Transmembrane</keyword>
<feature type="transmembrane region" description="Helical" evidence="1">
    <location>
        <begin position="287"/>
        <end position="306"/>
    </location>
</feature>
<sequence>MTYLIGDRTILLGDATLSPEDEQLIRAHPRIFKYCLNSTAQRYLLALKSIVHLYTDIVTIYSTLLLKIANYDDLRIMATKTRVGLTCLESDLNFVFGNDVIVAKTDWEEQNYDLVVRQLAQAVLGQSVDMFEQVLRFLSCVEVFFGSFDNLKKLLVPCLRHTEMVQKLVLGAACCFKIPTIVGQLPNLPVITPTVVQQLRKVDTITSGLEREAKLLEMVFASIDPTLQQYTLLLLGKAILKRDVTPGLCRLITRRGVCYQAAEHVVSIPLTGAPAPALYMHRLTKHVVYFFLALLVVVLAVLYRLYNVVFG</sequence>
<dbReference type="Proteomes" id="UP000292447">
    <property type="component" value="Chromosome I"/>
</dbReference>
<dbReference type="EMBL" id="CP034456">
    <property type="protein sequence ID" value="QBM85758.1"/>
    <property type="molecule type" value="Genomic_DNA"/>
</dbReference>
<dbReference type="AlphaFoldDB" id="A0A4P6XIU3"/>
<name>A0A4P6XIU3_9ASCO</name>
<accession>A0A4P6XIU3</accession>